<dbReference type="InterPro" id="IPR038221">
    <property type="entry name" value="YidC_periplasmic_sf"/>
</dbReference>
<dbReference type="Pfam" id="PF02096">
    <property type="entry name" value="60KD_IMP"/>
    <property type="match status" value="1"/>
</dbReference>
<dbReference type="InterPro" id="IPR047196">
    <property type="entry name" value="YidC_ALB_C"/>
</dbReference>
<dbReference type="Gene3D" id="2.70.98.90">
    <property type="match status" value="1"/>
</dbReference>
<comment type="subunit">
    <text evidence="13">Interacts with the Sec translocase complex via SecD. Specifically interacts with transmembrane segments of nascent integral membrane proteins during membrane integration.</text>
</comment>
<feature type="compositionally biased region" description="Low complexity" evidence="14">
    <location>
        <begin position="637"/>
        <end position="647"/>
    </location>
</feature>
<evidence type="ECO:0000256" key="14">
    <source>
        <dbReference type="SAM" id="MobiDB-lite"/>
    </source>
</evidence>
<feature type="domain" description="Membrane insertase YidC/Oxa/ALB C-terminal" evidence="15">
    <location>
        <begin position="421"/>
        <end position="607"/>
    </location>
</feature>
<feature type="region of interest" description="Disordered" evidence="14">
    <location>
        <begin position="610"/>
        <end position="666"/>
    </location>
</feature>
<evidence type="ECO:0000256" key="5">
    <source>
        <dbReference type="ARBA" id="ARBA00022475"/>
    </source>
</evidence>
<feature type="domain" description="Membrane insertase YidC N-terminal" evidence="16">
    <location>
        <begin position="104"/>
        <end position="402"/>
    </location>
</feature>
<keyword evidence="7 13" id="KW-0653">Protein transport</keyword>
<evidence type="ECO:0000256" key="13">
    <source>
        <dbReference type="HAMAP-Rule" id="MF_01810"/>
    </source>
</evidence>
<keyword evidence="9 13" id="KW-0472">Membrane</keyword>
<evidence type="ECO:0000256" key="1">
    <source>
        <dbReference type="ARBA" id="ARBA00004429"/>
    </source>
</evidence>
<protein>
    <recommendedName>
        <fullName evidence="3 13">Membrane protein insertase YidC</fullName>
    </recommendedName>
    <alternativeName>
        <fullName evidence="12 13">Foldase YidC</fullName>
    </alternativeName>
    <alternativeName>
        <fullName evidence="11 13">Membrane integrase YidC</fullName>
    </alternativeName>
    <alternativeName>
        <fullName evidence="13">Membrane protein YidC</fullName>
    </alternativeName>
</protein>
<keyword evidence="10 13" id="KW-0143">Chaperone</keyword>
<evidence type="ECO:0000256" key="3">
    <source>
        <dbReference type="ARBA" id="ARBA00015325"/>
    </source>
</evidence>
<proteinExistence type="inferred from homology"/>
<comment type="function">
    <text evidence="13">Required for the insertion and/or proper folding and/or complex formation of integral membrane proteins into the membrane. Involved in integration of membrane proteins that insert both dependently and independently of the Sec translocase complex, as well as at least some lipoproteins. Aids folding of multispanning membrane proteins.</text>
</comment>
<evidence type="ECO:0000313" key="18">
    <source>
        <dbReference type="Proteomes" id="UP001304300"/>
    </source>
</evidence>
<evidence type="ECO:0000256" key="4">
    <source>
        <dbReference type="ARBA" id="ARBA00022448"/>
    </source>
</evidence>
<evidence type="ECO:0000256" key="12">
    <source>
        <dbReference type="ARBA" id="ARBA00033342"/>
    </source>
</evidence>
<dbReference type="Pfam" id="PF14849">
    <property type="entry name" value="YidC_periplas"/>
    <property type="match status" value="1"/>
</dbReference>
<feature type="transmembrane region" description="Helical" evidence="13">
    <location>
        <begin position="420"/>
        <end position="440"/>
    </location>
</feature>
<feature type="transmembrane region" description="Helical" evidence="13">
    <location>
        <begin position="484"/>
        <end position="507"/>
    </location>
</feature>
<keyword evidence="5 13" id="KW-1003">Cell membrane</keyword>
<dbReference type="InterPro" id="IPR028055">
    <property type="entry name" value="YidC/Oxa/ALB_C"/>
</dbReference>
<evidence type="ECO:0000256" key="8">
    <source>
        <dbReference type="ARBA" id="ARBA00022989"/>
    </source>
</evidence>
<dbReference type="NCBIfam" id="TIGR03592">
    <property type="entry name" value="yidC_oxa1_cterm"/>
    <property type="match status" value="1"/>
</dbReference>
<dbReference type="GO" id="GO:0032977">
    <property type="term" value="F:membrane insertase activity"/>
    <property type="evidence" value="ECO:0007669"/>
    <property type="project" value="InterPro"/>
</dbReference>
<dbReference type="PRINTS" id="PR00701">
    <property type="entry name" value="60KDINNERMP"/>
</dbReference>
<dbReference type="AlphaFoldDB" id="A0AAQ3L9A9"/>
<dbReference type="PANTHER" id="PTHR12428:SF65">
    <property type="entry name" value="CYTOCHROME C OXIDASE ASSEMBLY PROTEIN COX18, MITOCHONDRIAL"/>
    <property type="match status" value="1"/>
</dbReference>
<organism evidence="17 18">
    <name type="scientific">Rubellicoccus peritrichatus</name>
    <dbReference type="NCBI Taxonomy" id="3080537"/>
    <lineage>
        <taxon>Bacteria</taxon>
        <taxon>Pseudomonadati</taxon>
        <taxon>Verrucomicrobiota</taxon>
        <taxon>Opitutia</taxon>
        <taxon>Puniceicoccales</taxon>
        <taxon>Cerasicoccaceae</taxon>
        <taxon>Rubellicoccus</taxon>
    </lineage>
</organism>
<dbReference type="NCBIfam" id="TIGR03593">
    <property type="entry name" value="yidC_nterm"/>
    <property type="match status" value="1"/>
</dbReference>
<keyword evidence="4 13" id="KW-0813">Transport</keyword>
<dbReference type="HAMAP" id="MF_01810">
    <property type="entry name" value="YidC_type1"/>
    <property type="match status" value="1"/>
</dbReference>
<evidence type="ECO:0000256" key="6">
    <source>
        <dbReference type="ARBA" id="ARBA00022692"/>
    </source>
</evidence>
<feature type="region of interest" description="Disordered" evidence="14">
    <location>
        <begin position="32"/>
        <end position="77"/>
    </location>
</feature>
<dbReference type="PRINTS" id="PR01900">
    <property type="entry name" value="YIDCPROTEIN"/>
</dbReference>
<feature type="transmembrane region" description="Helical" evidence="13">
    <location>
        <begin position="391"/>
        <end position="408"/>
    </location>
</feature>
<evidence type="ECO:0000256" key="7">
    <source>
        <dbReference type="ARBA" id="ARBA00022927"/>
    </source>
</evidence>
<evidence type="ECO:0000259" key="16">
    <source>
        <dbReference type="Pfam" id="PF14849"/>
    </source>
</evidence>
<evidence type="ECO:0000256" key="11">
    <source>
        <dbReference type="ARBA" id="ARBA00033245"/>
    </source>
</evidence>
<dbReference type="InterPro" id="IPR028053">
    <property type="entry name" value="Membr_insert_YidC_N"/>
</dbReference>
<dbReference type="GO" id="GO:0005886">
    <property type="term" value="C:plasma membrane"/>
    <property type="evidence" value="ECO:0007669"/>
    <property type="project" value="UniProtKB-SubCell"/>
</dbReference>
<feature type="transmembrane region" description="Helical" evidence="13">
    <location>
        <begin position="6"/>
        <end position="22"/>
    </location>
</feature>
<accession>A0AAQ3L9A9</accession>
<feature type="compositionally biased region" description="Polar residues" evidence="14">
    <location>
        <begin position="51"/>
        <end position="64"/>
    </location>
</feature>
<dbReference type="EMBL" id="CP136920">
    <property type="protein sequence ID" value="WOO41999.1"/>
    <property type="molecule type" value="Genomic_DNA"/>
</dbReference>
<dbReference type="Proteomes" id="UP001304300">
    <property type="component" value="Chromosome"/>
</dbReference>
<dbReference type="GO" id="GO:0015031">
    <property type="term" value="P:protein transport"/>
    <property type="evidence" value="ECO:0007669"/>
    <property type="project" value="UniProtKB-KW"/>
</dbReference>
<dbReference type="RefSeq" id="WP_317834483.1">
    <property type="nucleotide sequence ID" value="NZ_CP136920.1"/>
</dbReference>
<evidence type="ECO:0000256" key="9">
    <source>
        <dbReference type="ARBA" id="ARBA00023136"/>
    </source>
</evidence>
<gene>
    <name evidence="13 17" type="primary">yidC</name>
    <name evidence="17" type="ORF">RZN69_02785</name>
</gene>
<feature type="compositionally biased region" description="Basic and acidic residues" evidence="14">
    <location>
        <begin position="610"/>
        <end position="636"/>
    </location>
</feature>
<reference evidence="17 18" key="1">
    <citation type="submission" date="2023-10" db="EMBL/GenBank/DDBJ databases">
        <title>Rubellicoccus peritrichatus gen. nov., sp. nov., isolated from an algae of coral reef tank.</title>
        <authorList>
            <person name="Luo J."/>
        </authorList>
    </citation>
    <scope>NUCLEOTIDE SEQUENCE [LARGE SCALE GENOMIC DNA]</scope>
    <source>
        <strain evidence="17 18">CR14</strain>
    </source>
</reference>
<dbReference type="PANTHER" id="PTHR12428">
    <property type="entry name" value="OXA1"/>
    <property type="match status" value="1"/>
</dbReference>
<evidence type="ECO:0000256" key="10">
    <source>
        <dbReference type="ARBA" id="ARBA00023186"/>
    </source>
</evidence>
<dbReference type="CDD" id="cd19961">
    <property type="entry name" value="EcYidC-like_peri"/>
    <property type="match status" value="1"/>
</dbReference>
<evidence type="ECO:0000259" key="15">
    <source>
        <dbReference type="Pfam" id="PF02096"/>
    </source>
</evidence>
<name>A0AAQ3L9A9_9BACT</name>
<comment type="similarity">
    <text evidence="2 13">Belongs to the OXA1/ALB3/YidC family. Type 1 subfamily.</text>
</comment>
<dbReference type="GO" id="GO:0051205">
    <property type="term" value="P:protein insertion into membrane"/>
    <property type="evidence" value="ECO:0007669"/>
    <property type="project" value="TreeGrafter"/>
</dbReference>
<comment type="subcellular location">
    <subcellularLocation>
        <location evidence="1">Cell inner membrane</location>
        <topology evidence="1">Multi-pass membrane protein</topology>
    </subcellularLocation>
    <subcellularLocation>
        <location evidence="13">Cell membrane</location>
        <topology evidence="13">Multi-pass membrane protein</topology>
    </subcellularLocation>
</comment>
<evidence type="ECO:0000313" key="17">
    <source>
        <dbReference type="EMBL" id="WOO41999.1"/>
    </source>
</evidence>
<feature type="transmembrane region" description="Helical" evidence="13">
    <location>
        <begin position="571"/>
        <end position="591"/>
    </location>
</feature>
<dbReference type="KEGG" id="puo:RZN69_02785"/>
<dbReference type="InterPro" id="IPR019998">
    <property type="entry name" value="Membr_insert_YidC"/>
</dbReference>
<keyword evidence="18" id="KW-1185">Reference proteome</keyword>
<dbReference type="CDD" id="cd20070">
    <property type="entry name" value="5TM_YidC_Alb3"/>
    <property type="match status" value="1"/>
</dbReference>
<feature type="transmembrane region" description="Helical" evidence="13">
    <location>
        <begin position="530"/>
        <end position="551"/>
    </location>
</feature>
<sequence length="666" mass="74005">MDKKNTIIGIILLGAAFAMLIWQGKTAQDAAQEYEQTRQAQETLADETGPQGPSQGLTTGSNGTAPAIPSANGEESDGIFSRAGQAAAEIAPTKQDAPEELYVLENDFVRVTFSSHGGSIKSVEFVHRMANGKLDYPATLDSDTPYMFNEGASLPALAISLDADRDGVPEEYAPAYHLEKQTDSTILFSLTTKEGGRIYRGYAIDKLNADGEYTFPDPYVILHETKFLNQTDAPLDLKRLWVNVGTAPATKGDTRNEFLNFGYYNGADSEFIKMTKFTGSSGFLGIGASLPHESVLEPVKPLVWASVKNQFFAAVLTPDIPGNGIFSKPEDLSATIKDPDLQQGLTGSVEFNLGQLAVGGEQLLGMQYYVGPKEYLRLAELGKNQDEVMQFGFLSGISKLLLLLLIWIHDLVVNISPTWAWGWAIIVVTIIIKGCLWPLTRVQVRSAKRMAKIQKPLAELREKYKDDQQMMMQKQMALFKENRINPAAGCLPLLVQMPIFIGLFYMLRTASELRFAPFLWINDLALPDTIAHVAGFPINILPLLMTAAMVVQMRMTPTPTTDNFQRKVFQFMPVIFLAFCYTFPSGLVLYWTCQNLISVLQQFITNRSKDEEPVKLKPGEKPKESFMERMQRKAQEAQKAQAEQQQKLKGRGPKNTAPTKKRSKKK</sequence>
<dbReference type="InterPro" id="IPR001708">
    <property type="entry name" value="YidC/ALB3/OXA1/COX18"/>
</dbReference>
<keyword evidence="8 13" id="KW-1133">Transmembrane helix</keyword>
<keyword evidence="6 13" id="KW-0812">Transmembrane</keyword>
<evidence type="ECO:0000256" key="2">
    <source>
        <dbReference type="ARBA" id="ARBA00010527"/>
    </source>
</evidence>